<gene>
    <name evidence="4" type="ORF">QE424_001418</name>
</gene>
<sequence>MGGVYIACQYQTQRFSNSELDGIVHRVNSPAPAAALLDARDHRVFDAVRDLMATQGMQLSMESVAQQAGCSKQTLYSRYGSKQELLRRVLQRHLCRATAGLRALEGDDLRGCLLQFAFDYLDHFNEPHVVQTRRLIAGEAARFPDEARSLYRDGAEALTFHLAEWIQHRIQESLLRHDDPHFMAELLLSMIAGQDFEKQRFHTPHRADASQRRRWAEFSVDSFLRAFAAPEAIRLPHSNQHRSFS</sequence>
<name>A0AAP5E8Z7_9GAMM</name>
<evidence type="ECO:0000259" key="3">
    <source>
        <dbReference type="PROSITE" id="PS50977"/>
    </source>
</evidence>
<reference evidence="4" key="1">
    <citation type="submission" date="2023-07" db="EMBL/GenBank/DDBJ databases">
        <title>Functional and genomic diversity of the sorghum phyllosphere microbiome.</title>
        <authorList>
            <person name="Shade A."/>
        </authorList>
    </citation>
    <scope>NUCLEOTIDE SEQUENCE</scope>
    <source>
        <strain evidence="4">SORGH_AS_0457</strain>
    </source>
</reference>
<dbReference type="PANTHER" id="PTHR30055:SF146">
    <property type="entry name" value="HTH-TYPE TRANSCRIPTIONAL DUAL REGULATOR CECR"/>
    <property type="match status" value="1"/>
</dbReference>
<dbReference type="PANTHER" id="PTHR30055">
    <property type="entry name" value="HTH-TYPE TRANSCRIPTIONAL REGULATOR RUTR"/>
    <property type="match status" value="1"/>
</dbReference>
<dbReference type="GO" id="GO:0000976">
    <property type="term" value="F:transcription cis-regulatory region binding"/>
    <property type="evidence" value="ECO:0007669"/>
    <property type="project" value="TreeGrafter"/>
</dbReference>
<evidence type="ECO:0000313" key="5">
    <source>
        <dbReference type="Proteomes" id="UP001226084"/>
    </source>
</evidence>
<dbReference type="InterPro" id="IPR050109">
    <property type="entry name" value="HTH-type_TetR-like_transc_reg"/>
</dbReference>
<evidence type="ECO:0000256" key="2">
    <source>
        <dbReference type="PROSITE-ProRule" id="PRU00335"/>
    </source>
</evidence>
<protein>
    <submittedName>
        <fullName evidence="4">AcrR family transcriptional regulator</fullName>
    </submittedName>
</protein>
<dbReference type="Proteomes" id="UP001226084">
    <property type="component" value="Unassembled WGS sequence"/>
</dbReference>
<dbReference type="SUPFAM" id="SSF48498">
    <property type="entry name" value="Tetracyclin repressor-like, C-terminal domain"/>
    <property type="match status" value="1"/>
</dbReference>
<dbReference type="PROSITE" id="PS50977">
    <property type="entry name" value="HTH_TETR_2"/>
    <property type="match status" value="1"/>
</dbReference>
<dbReference type="InterPro" id="IPR039536">
    <property type="entry name" value="TetR_C_Proteobacteria"/>
</dbReference>
<feature type="DNA-binding region" description="H-T-H motif" evidence="2">
    <location>
        <begin position="60"/>
        <end position="79"/>
    </location>
</feature>
<dbReference type="Gene3D" id="1.10.10.60">
    <property type="entry name" value="Homeodomain-like"/>
    <property type="match status" value="1"/>
</dbReference>
<dbReference type="PRINTS" id="PR00455">
    <property type="entry name" value="HTHTETR"/>
</dbReference>
<dbReference type="InterPro" id="IPR009057">
    <property type="entry name" value="Homeodomain-like_sf"/>
</dbReference>
<dbReference type="GO" id="GO:0003700">
    <property type="term" value="F:DNA-binding transcription factor activity"/>
    <property type="evidence" value="ECO:0007669"/>
    <property type="project" value="TreeGrafter"/>
</dbReference>
<keyword evidence="1 2" id="KW-0238">DNA-binding</keyword>
<proteinExistence type="predicted"/>
<dbReference type="AlphaFoldDB" id="A0AAP5E8Z7"/>
<dbReference type="KEGG" id="srh:BAY15_2353"/>
<dbReference type="EMBL" id="JAUTAS010000001">
    <property type="protein sequence ID" value="MDQ1108259.1"/>
    <property type="molecule type" value="Genomic_DNA"/>
</dbReference>
<evidence type="ECO:0000313" key="4">
    <source>
        <dbReference type="EMBL" id="MDQ1108259.1"/>
    </source>
</evidence>
<organism evidence="4 5">
    <name type="scientific">Stenotrophomonas rhizophila</name>
    <dbReference type="NCBI Taxonomy" id="216778"/>
    <lineage>
        <taxon>Bacteria</taxon>
        <taxon>Pseudomonadati</taxon>
        <taxon>Pseudomonadota</taxon>
        <taxon>Gammaproteobacteria</taxon>
        <taxon>Lysobacterales</taxon>
        <taxon>Lysobacteraceae</taxon>
        <taxon>Stenotrophomonas</taxon>
    </lineage>
</organism>
<dbReference type="Gene3D" id="1.10.357.10">
    <property type="entry name" value="Tetracycline Repressor, domain 2"/>
    <property type="match status" value="1"/>
</dbReference>
<accession>A0AAP5E8Z7</accession>
<evidence type="ECO:0000256" key="1">
    <source>
        <dbReference type="ARBA" id="ARBA00023125"/>
    </source>
</evidence>
<dbReference type="Pfam" id="PF14246">
    <property type="entry name" value="TetR_C_7"/>
    <property type="match status" value="1"/>
</dbReference>
<comment type="caution">
    <text evidence="4">The sequence shown here is derived from an EMBL/GenBank/DDBJ whole genome shotgun (WGS) entry which is preliminary data.</text>
</comment>
<dbReference type="InterPro" id="IPR036271">
    <property type="entry name" value="Tet_transcr_reg_TetR-rel_C_sf"/>
</dbReference>
<dbReference type="Pfam" id="PF00440">
    <property type="entry name" value="TetR_N"/>
    <property type="match status" value="1"/>
</dbReference>
<dbReference type="InterPro" id="IPR001647">
    <property type="entry name" value="HTH_TetR"/>
</dbReference>
<dbReference type="SUPFAM" id="SSF46689">
    <property type="entry name" value="Homeodomain-like"/>
    <property type="match status" value="1"/>
</dbReference>
<feature type="domain" description="HTH tetR-type" evidence="3">
    <location>
        <begin position="38"/>
        <end position="97"/>
    </location>
</feature>